<gene>
    <name evidence="2" type="ORF">GHK45_25470</name>
</gene>
<feature type="region of interest" description="Disordered" evidence="1">
    <location>
        <begin position="1"/>
        <end position="20"/>
    </location>
</feature>
<evidence type="ECO:0000256" key="1">
    <source>
        <dbReference type="SAM" id="MobiDB-lite"/>
    </source>
</evidence>
<evidence type="ECO:0000313" key="2">
    <source>
        <dbReference type="EMBL" id="MQW06956.1"/>
    </source>
</evidence>
<name>A0A6A7ZVQ7_RHIML</name>
<proteinExistence type="predicted"/>
<feature type="region of interest" description="Disordered" evidence="1">
    <location>
        <begin position="155"/>
        <end position="187"/>
    </location>
</feature>
<dbReference type="AlphaFoldDB" id="A0A6A7ZVQ7"/>
<protein>
    <submittedName>
        <fullName evidence="2">Uncharacterized protein</fullName>
    </submittedName>
</protein>
<organism evidence="2">
    <name type="scientific">Rhizobium meliloti</name>
    <name type="common">Ensifer meliloti</name>
    <name type="synonym">Sinorhizobium meliloti</name>
    <dbReference type="NCBI Taxonomy" id="382"/>
    <lineage>
        <taxon>Bacteria</taxon>
        <taxon>Pseudomonadati</taxon>
        <taxon>Pseudomonadota</taxon>
        <taxon>Alphaproteobacteria</taxon>
        <taxon>Hyphomicrobiales</taxon>
        <taxon>Rhizobiaceae</taxon>
        <taxon>Sinorhizobium/Ensifer group</taxon>
        <taxon>Sinorhizobium</taxon>
    </lineage>
</organism>
<feature type="compositionally biased region" description="Basic and acidic residues" evidence="1">
    <location>
        <begin position="166"/>
        <end position="187"/>
    </location>
</feature>
<comment type="caution">
    <text evidence="2">The sequence shown here is derived from an EMBL/GenBank/DDBJ whole genome shotgun (WGS) entry which is preliminary data.</text>
</comment>
<sequence length="187" mass="21137">MSAQKSSKHVENWPQESREAAELVAEQYGEPDEVTATQLVWHRPGPWKRIVATKVFYDHYFPAPHHDSIESVIDYRVPPEKFSDVAAFDGSVIVERTAGEVSARCHDEQANFLALNLMHDIVTGARSVEEARAYYAKEFGDYRRKKPTPYMQKLRFAPGEGSTADPDVRVLSDEDLQQAKREGETAG</sequence>
<dbReference type="RefSeq" id="WP_028010741.1">
    <property type="nucleotide sequence ID" value="NZ_CP019586.1"/>
</dbReference>
<reference evidence="2" key="1">
    <citation type="journal article" date="2013" name="Genome Biol.">
        <title>Comparative genomics of the core and accessory genomes of 48 Sinorhizobium strains comprising five genospecies.</title>
        <authorList>
            <person name="Sugawara M."/>
            <person name="Epstein B."/>
            <person name="Badgley B.D."/>
            <person name="Unno T."/>
            <person name="Xu L."/>
            <person name="Reese J."/>
            <person name="Gyaneshwar P."/>
            <person name="Denny R."/>
            <person name="Mudge J."/>
            <person name="Bharti A.K."/>
            <person name="Farmer A.D."/>
            <person name="May G.D."/>
            <person name="Woodward J.E."/>
            <person name="Medigue C."/>
            <person name="Vallenet D."/>
            <person name="Lajus A."/>
            <person name="Rouy Z."/>
            <person name="Martinez-Vaz B."/>
            <person name="Tiffin P."/>
            <person name="Young N.D."/>
            <person name="Sadowsky M.J."/>
        </authorList>
    </citation>
    <scope>NUCLEOTIDE SEQUENCE</scope>
    <source>
        <strain evidence="2">M30</strain>
    </source>
</reference>
<feature type="compositionally biased region" description="Basic and acidic residues" evidence="1">
    <location>
        <begin position="8"/>
        <end position="20"/>
    </location>
</feature>
<accession>A0A6A7ZVQ7</accession>
<dbReference type="EMBL" id="WISP01000177">
    <property type="protein sequence ID" value="MQW06956.1"/>
    <property type="molecule type" value="Genomic_DNA"/>
</dbReference>